<name>A0ABP4ZS01_9MICO</name>
<dbReference type="InterPro" id="IPR027417">
    <property type="entry name" value="P-loop_NTPase"/>
</dbReference>
<accession>A0ABP4ZS01</accession>
<evidence type="ECO:0000313" key="3">
    <source>
        <dbReference type="Proteomes" id="UP001501094"/>
    </source>
</evidence>
<protein>
    <submittedName>
        <fullName evidence="2">AAA family ATPase</fullName>
    </submittedName>
</protein>
<evidence type="ECO:0000259" key="1">
    <source>
        <dbReference type="Pfam" id="PF13521"/>
    </source>
</evidence>
<sequence>MKLAISGTYSSGKTSTVIALSYYTGVPRTVARAIREIMPEAVPGKRLADVTPAEYVQLAVRRHSGRVAAEARLGDTFISDGTSLQEWIYAAARVQFGMDPNSGRNTAVPREELSGDMLFFEQVTGQLGQAFRQHVADTYDAVVHLVNDRPIADDGHRPMNEAFRRYCDDMLLSTVQELGIPLHEYRGSLEERLVQISERFSFTPVMSTDEAITRMREDYAAIDTRLEHERALAGTSR</sequence>
<dbReference type="Pfam" id="PF13521">
    <property type="entry name" value="AAA_28"/>
    <property type="match status" value="1"/>
</dbReference>
<dbReference type="InterPro" id="IPR038727">
    <property type="entry name" value="NadR/Ttd14_AAA_dom"/>
</dbReference>
<dbReference type="EMBL" id="BAAANL010000005">
    <property type="protein sequence ID" value="GAA1867692.1"/>
    <property type="molecule type" value="Genomic_DNA"/>
</dbReference>
<proteinExistence type="predicted"/>
<reference evidence="3" key="1">
    <citation type="journal article" date="2019" name="Int. J. Syst. Evol. Microbiol.">
        <title>The Global Catalogue of Microorganisms (GCM) 10K type strain sequencing project: providing services to taxonomists for standard genome sequencing and annotation.</title>
        <authorList>
            <consortium name="The Broad Institute Genomics Platform"/>
            <consortium name="The Broad Institute Genome Sequencing Center for Infectious Disease"/>
            <person name="Wu L."/>
            <person name="Ma J."/>
        </authorList>
    </citation>
    <scope>NUCLEOTIDE SEQUENCE [LARGE SCALE GENOMIC DNA]</scope>
    <source>
        <strain evidence="3">JCM 14326</strain>
    </source>
</reference>
<organism evidence="2 3">
    <name type="scientific">Myceligenerans crystallogenes</name>
    <dbReference type="NCBI Taxonomy" id="316335"/>
    <lineage>
        <taxon>Bacteria</taxon>
        <taxon>Bacillati</taxon>
        <taxon>Actinomycetota</taxon>
        <taxon>Actinomycetes</taxon>
        <taxon>Micrococcales</taxon>
        <taxon>Promicromonosporaceae</taxon>
        <taxon>Myceligenerans</taxon>
    </lineage>
</organism>
<keyword evidence="3" id="KW-1185">Reference proteome</keyword>
<dbReference type="RefSeq" id="WP_344103841.1">
    <property type="nucleotide sequence ID" value="NZ_BAAANL010000005.1"/>
</dbReference>
<evidence type="ECO:0000313" key="2">
    <source>
        <dbReference type="EMBL" id="GAA1867692.1"/>
    </source>
</evidence>
<comment type="caution">
    <text evidence="2">The sequence shown here is derived from an EMBL/GenBank/DDBJ whole genome shotgun (WGS) entry which is preliminary data.</text>
</comment>
<dbReference type="Proteomes" id="UP001501094">
    <property type="component" value="Unassembled WGS sequence"/>
</dbReference>
<gene>
    <name evidence="2" type="ORF">GCM10009751_27570</name>
</gene>
<feature type="domain" description="NadR/Ttd14 AAA" evidence="1">
    <location>
        <begin position="3"/>
        <end position="192"/>
    </location>
</feature>
<dbReference type="Gene3D" id="3.40.50.300">
    <property type="entry name" value="P-loop containing nucleotide triphosphate hydrolases"/>
    <property type="match status" value="1"/>
</dbReference>